<feature type="region of interest" description="NMP" evidence="5">
    <location>
        <begin position="35"/>
        <end position="64"/>
    </location>
</feature>
<evidence type="ECO:0000256" key="5">
    <source>
        <dbReference type="HAMAP-Rule" id="MF_00235"/>
    </source>
</evidence>
<keyword evidence="5" id="KW-0963">Cytoplasm</keyword>
<feature type="binding site" evidence="5">
    <location>
        <position position="162"/>
    </location>
    <ligand>
        <name>AMP</name>
        <dbReference type="ChEBI" id="CHEBI:456215"/>
    </ligand>
</feature>
<comment type="pathway">
    <text evidence="5">Purine metabolism; AMP biosynthesis via salvage pathway; AMP from ADP: step 1/1.</text>
</comment>
<comment type="function">
    <text evidence="5">Catalyzes the reversible transfer of the terminal phosphate group between ATP and AMP. Plays an important role in cellular energy homeostasis and in adenine nucleotide metabolism.</text>
</comment>
<dbReference type="InterPro" id="IPR033690">
    <property type="entry name" value="Adenylat_kinase_CS"/>
</dbReference>
<dbReference type="InterPro" id="IPR027417">
    <property type="entry name" value="P-loop_NTPase"/>
</dbReference>
<proteinExistence type="inferred from homology"/>
<feature type="binding site" evidence="5">
    <location>
        <position position="173"/>
    </location>
    <ligand>
        <name>AMP</name>
        <dbReference type="ChEBI" id="CHEBI:456215"/>
    </ligand>
</feature>
<organism evidence="9">
    <name type="scientific">candidate division WOR-3 bacterium</name>
    <dbReference type="NCBI Taxonomy" id="2052148"/>
    <lineage>
        <taxon>Bacteria</taxon>
        <taxon>Bacteria division WOR-3</taxon>
    </lineage>
</organism>
<feature type="binding site" evidence="5">
    <location>
        <begin position="62"/>
        <end position="64"/>
    </location>
    <ligand>
        <name>AMP</name>
        <dbReference type="ChEBI" id="CHEBI:456215"/>
    </ligand>
</feature>
<feature type="binding site" evidence="5">
    <location>
        <begin position="138"/>
        <end position="139"/>
    </location>
    <ligand>
        <name>ATP</name>
        <dbReference type="ChEBI" id="CHEBI:30616"/>
    </ligand>
</feature>
<dbReference type="PANTHER" id="PTHR23359">
    <property type="entry name" value="NUCLEOTIDE KINASE"/>
    <property type="match status" value="1"/>
</dbReference>
<comment type="catalytic activity">
    <reaction evidence="5 7">
        <text>AMP + ATP = 2 ADP</text>
        <dbReference type="Rhea" id="RHEA:12973"/>
        <dbReference type="ChEBI" id="CHEBI:30616"/>
        <dbReference type="ChEBI" id="CHEBI:456215"/>
        <dbReference type="ChEBI" id="CHEBI:456216"/>
        <dbReference type="EC" id="2.7.4.3"/>
    </reaction>
</comment>
<dbReference type="PROSITE" id="PS00113">
    <property type="entry name" value="ADENYLATE_KINASE"/>
    <property type="match status" value="1"/>
</dbReference>
<keyword evidence="5" id="KW-0479">Metal-binding</keyword>
<feature type="binding site" evidence="5">
    <location>
        <position position="135"/>
    </location>
    <ligand>
        <name>Zn(2+)</name>
        <dbReference type="ChEBI" id="CHEBI:29105"/>
        <note>structural</note>
    </ligand>
</feature>
<feature type="domain" description="Adenylate kinase active site lid" evidence="8">
    <location>
        <begin position="129"/>
        <end position="164"/>
    </location>
</feature>
<feature type="binding site" evidence="5">
    <location>
        <position position="129"/>
    </location>
    <ligand>
        <name>ATP</name>
        <dbReference type="ChEBI" id="CHEBI:30616"/>
    </ligand>
</feature>
<evidence type="ECO:0000256" key="6">
    <source>
        <dbReference type="RuleBase" id="RU003330"/>
    </source>
</evidence>
<evidence type="ECO:0000313" key="9">
    <source>
        <dbReference type="EMBL" id="HGK53889.1"/>
    </source>
</evidence>
<evidence type="ECO:0000256" key="7">
    <source>
        <dbReference type="RuleBase" id="RU003331"/>
    </source>
</evidence>
<keyword evidence="4 5" id="KW-0418">Kinase</keyword>
<comment type="subcellular location">
    <subcellularLocation>
        <location evidence="5 7">Cytoplasm</location>
    </subcellularLocation>
</comment>
<dbReference type="InterPro" id="IPR007862">
    <property type="entry name" value="Adenylate_kinase_lid-dom"/>
</dbReference>
<keyword evidence="3 5" id="KW-0547">Nucleotide-binding</keyword>
<feature type="binding site" evidence="5">
    <location>
        <position position="132"/>
    </location>
    <ligand>
        <name>Zn(2+)</name>
        <dbReference type="ChEBI" id="CHEBI:29105"/>
        <note>structural</note>
    </ligand>
</feature>
<dbReference type="HAMAP" id="MF_00235">
    <property type="entry name" value="Adenylate_kinase_Adk"/>
    <property type="match status" value="1"/>
</dbReference>
<feature type="region of interest" description="LID" evidence="5">
    <location>
        <begin position="128"/>
        <end position="165"/>
    </location>
</feature>
<feature type="binding site" evidence="5">
    <location>
        <position position="41"/>
    </location>
    <ligand>
        <name>AMP</name>
        <dbReference type="ChEBI" id="CHEBI:456215"/>
    </ligand>
</feature>
<feature type="binding site" evidence="5">
    <location>
        <position position="199"/>
    </location>
    <ligand>
        <name>ATP</name>
        <dbReference type="ChEBI" id="CHEBI:30616"/>
    </ligand>
</feature>
<evidence type="ECO:0000259" key="8">
    <source>
        <dbReference type="Pfam" id="PF05191"/>
    </source>
</evidence>
<dbReference type="GO" id="GO:0004017">
    <property type="term" value="F:AMP kinase activity"/>
    <property type="evidence" value="ECO:0007669"/>
    <property type="project" value="UniProtKB-UniRule"/>
</dbReference>
<comment type="domain">
    <text evidence="5">Consists of three domains, a large central CORE domain and two small peripheral domains, NMPbind and LID, which undergo movements during catalysis. The LID domain closes over the site of phosphoryl transfer upon ATP binding. Assembling and dissambling the active center during each catalytic cycle provides an effective means to prevent ATP hydrolysis. Some bacteria have evolved a zinc-coordinating structure that stabilizes the LID domain.</text>
</comment>
<keyword evidence="1 5" id="KW-0808">Transferase</keyword>
<reference evidence="9" key="1">
    <citation type="journal article" date="2020" name="mSystems">
        <title>Genome- and Community-Level Interaction Insights into Carbon Utilization and Element Cycling Functions of Hydrothermarchaeota in Hydrothermal Sediment.</title>
        <authorList>
            <person name="Zhou Z."/>
            <person name="Liu Y."/>
            <person name="Xu W."/>
            <person name="Pan J."/>
            <person name="Luo Z.H."/>
            <person name="Li M."/>
        </authorList>
    </citation>
    <scope>NUCLEOTIDE SEQUENCE [LARGE SCALE GENOMIC DNA]</scope>
    <source>
        <strain evidence="9">SpSt-695</strain>
    </source>
</reference>
<evidence type="ECO:0000256" key="3">
    <source>
        <dbReference type="ARBA" id="ARBA00022741"/>
    </source>
</evidence>
<dbReference type="SUPFAM" id="SSF57774">
    <property type="entry name" value="Microbial and mitochondrial ADK, insert 'zinc finger' domain"/>
    <property type="match status" value="1"/>
</dbReference>
<dbReference type="GO" id="GO:0008270">
    <property type="term" value="F:zinc ion binding"/>
    <property type="evidence" value="ECO:0007669"/>
    <property type="project" value="UniProtKB-UniRule"/>
</dbReference>
<dbReference type="InterPro" id="IPR000850">
    <property type="entry name" value="Adenylat/UMP-CMP_kin"/>
</dbReference>
<sequence length="212" mass="24621">MVEEGKGFIFIGPPGSGKGTQAKKLAEFLNYSFISTGDILREEVKRNTKIGKFAKEYMEKGLLVPDDLMLKIIKKNLKKGIRFILDGFPRTIEQAKGLDEILKKKSLKIEKVFYLNVDEDEIIKRLSSRRVCPLCKRIYNLLVERPKNDEICDICNVKLILRDDDKEEVIKKRIEVYKKDTEKLISYYKDKLIEIDGEGEPEKIFENIKNSL</sequence>
<feature type="binding site" evidence="5">
    <location>
        <begin position="87"/>
        <end position="90"/>
    </location>
    <ligand>
        <name>AMP</name>
        <dbReference type="ChEBI" id="CHEBI:456215"/>
    </ligand>
</feature>
<dbReference type="InterPro" id="IPR006259">
    <property type="entry name" value="Adenyl_kin_sub"/>
</dbReference>
<evidence type="ECO:0000256" key="2">
    <source>
        <dbReference type="ARBA" id="ARBA00022727"/>
    </source>
</evidence>
<dbReference type="InterPro" id="IPR036193">
    <property type="entry name" value="ADK_active_lid_dom_sf"/>
</dbReference>
<comment type="caution">
    <text evidence="9">The sequence shown here is derived from an EMBL/GenBank/DDBJ whole genome shotgun (WGS) entry which is preliminary data.</text>
</comment>
<dbReference type="NCBIfam" id="NF001381">
    <property type="entry name" value="PRK00279.1-3"/>
    <property type="match status" value="1"/>
</dbReference>
<accession>A0A7V3ZTK3</accession>
<name>A0A7V3ZTK3_UNCW3</name>
<feature type="binding site" evidence="5">
    <location>
        <position position="94"/>
    </location>
    <ligand>
        <name>AMP</name>
        <dbReference type="ChEBI" id="CHEBI:456215"/>
    </ligand>
</feature>
<feature type="binding site" evidence="5">
    <location>
        <position position="152"/>
    </location>
    <ligand>
        <name>Zn(2+)</name>
        <dbReference type="ChEBI" id="CHEBI:29105"/>
        <note>structural</note>
    </ligand>
</feature>
<protein>
    <recommendedName>
        <fullName evidence="5 7">Adenylate kinase</fullName>
        <shortName evidence="5">AK</shortName>
        <ecNumber evidence="5 7">2.7.4.3</ecNumber>
    </recommendedName>
    <alternativeName>
        <fullName evidence="5">ATP-AMP transphosphorylase</fullName>
    </alternativeName>
    <alternativeName>
        <fullName evidence="5">ATP:AMP phosphotransferase</fullName>
    </alternativeName>
    <alternativeName>
        <fullName evidence="5">Adenylate monophosphate kinase</fullName>
    </alternativeName>
</protein>
<dbReference type="FunFam" id="3.40.50.300:FF:000106">
    <property type="entry name" value="Adenylate kinase mitochondrial"/>
    <property type="match status" value="1"/>
</dbReference>
<evidence type="ECO:0000256" key="4">
    <source>
        <dbReference type="ARBA" id="ARBA00022777"/>
    </source>
</evidence>
<dbReference type="PRINTS" id="PR00094">
    <property type="entry name" value="ADENYLTKNASE"/>
</dbReference>
<comment type="similarity">
    <text evidence="5 6">Belongs to the adenylate kinase family.</text>
</comment>
<dbReference type="SUPFAM" id="SSF52540">
    <property type="entry name" value="P-loop containing nucleoside triphosphate hydrolases"/>
    <property type="match status" value="1"/>
</dbReference>
<dbReference type="EMBL" id="DTDP01000113">
    <property type="protein sequence ID" value="HGK53889.1"/>
    <property type="molecule type" value="Genomic_DNA"/>
</dbReference>
<feature type="binding site" evidence="5">
    <location>
        <begin position="15"/>
        <end position="20"/>
    </location>
    <ligand>
        <name>ATP</name>
        <dbReference type="ChEBI" id="CHEBI:30616"/>
    </ligand>
</feature>
<keyword evidence="5" id="KW-0862">Zinc</keyword>
<feature type="binding site" evidence="5">
    <location>
        <position position="155"/>
    </location>
    <ligand>
        <name>Zn(2+)</name>
        <dbReference type="ChEBI" id="CHEBI:29105"/>
        <note>structural</note>
    </ligand>
</feature>
<dbReference type="AlphaFoldDB" id="A0A7V3ZTK3"/>
<dbReference type="NCBIfam" id="TIGR01351">
    <property type="entry name" value="adk"/>
    <property type="match status" value="1"/>
</dbReference>
<keyword evidence="5 7" id="KW-0067">ATP-binding</keyword>
<gene>
    <name evidence="5" type="primary">adk</name>
    <name evidence="9" type="ORF">ENU72_02565</name>
</gene>
<dbReference type="Pfam" id="PF00406">
    <property type="entry name" value="ADK"/>
    <property type="match status" value="1"/>
</dbReference>
<feature type="binding site" evidence="5">
    <location>
        <position position="36"/>
    </location>
    <ligand>
        <name>AMP</name>
        <dbReference type="ChEBI" id="CHEBI:456215"/>
    </ligand>
</feature>
<keyword evidence="2 5" id="KW-0545">Nucleotide biosynthesis</keyword>
<dbReference type="EC" id="2.7.4.3" evidence="5 7"/>
<dbReference type="UniPathway" id="UPA00588">
    <property type="reaction ID" value="UER00649"/>
</dbReference>
<comment type="subunit">
    <text evidence="5 7">Monomer.</text>
</comment>
<dbReference type="Gene3D" id="3.40.50.300">
    <property type="entry name" value="P-loop containing nucleotide triphosphate hydrolases"/>
    <property type="match status" value="1"/>
</dbReference>
<dbReference type="GO" id="GO:0005524">
    <property type="term" value="F:ATP binding"/>
    <property type="evidence" value="ECO:0007669"/>
    <property type="project" value="UniProtKB-UniRule"/>
</dbReference>
<dbReference type="CDD" id="cd01428">
    <property type="entry name" value="ADK"/>
    <property type="match status" value="1"/>
</dbReference>
<dbReference type="NCBIfam" id="NF011100">
    <property type="entry name" value="PRK14527.1"/>
    <property type="match status" value="1"/>
</dbReference>
<dbReference type="Pfam" id="PF05191">
    <property type="entry name" value="ADK_lid"/>
    <property type="match status" value="1"/>
</dbReference>
<evidence type="ECO:0000256" key="1">
    <source>
        <dbReference type="ARBA" id="ARBA00022679"/>
    </source>
</evidence>
<dbReference type="GO" id="GO:0005737">
    <property type="term" value="C:cytoplasm"/>
    <property type="evidence" value="ECO:0007669"/>
    <property type="project" value="UniProtKB-SubCell"/>
</dbReference>
<dbReference type="GO" id="GO:0044209">
    <property type="term" value="P:AMP salvage"/>
    <property type="evidence" value="ECO:0007669"/>
    <property type="project" value="UniProtKB-UniRule"/>
</dbReference>